<evidence type="ECO:0000313" key="5">
    <source>
        <dbReference type="EMBL" id="GLC51543.1"/>
    </source>
</evidence>
<dbReference type="EMBL" id="BRXU01000004">
    <property type="protein sequence ID" value="GLC51543.1"/>
    <property type="molecule type" value="Genomic_DNA"/>
</dbReference>
<reference evidence="5 6" key="1">
    <citation type="journal article" date="2023" name="Commun. Biol.">
        <title>Reorganization of the ancestral sex-determining regions during the evolution of trioecy in Pleodorina starrii.</title>
        <authorList>
            <person name="Takahashi K."/>
            <person name="Suzuki S."/>
            <person name="Kawai-Toyooka H."/>
            <person name="Yamamoto K."/>
            <person name="Hamaji T."/>
            <person name="Ootsuki R."/>
            <person name="Yamaguchi H."/>
            <person name="Kawachi M."/>
            <person name="Higashiyama T."/>
            <person name="Nozaki H."/>
        </authorList>
    </citation>
    <scope>NUCLEOTIDE SEQUENCE [LARGE SCALE GENOMIC DNA]</scope>
    <source>
        <strain evidence="5 6">NIES-4479</strain>
    </source>
</reference>
<dbReference type="Proteomes" id="UP001165080">
    <property type="component" value="Unassembled WGS sequence"/>
</dbReference>
<dbReference type="Gene3D" id="1.10.510.10">
    <property type="entry name" value="Transferase(Phosphotransferase) domain 1"/>
    <property type="match status" value="1"/>
</dbReference>
<evidence type="ECO:0000259" key="4">
    <source>
        <dbReference type="PROSITE" id="PS50011"/>
    </source>
</evidence>
<feature type="region of interest" description="Disordered" evidence="3">
    <location>
        <begin position="749"/>
        <end position="805"/>
    </location>
</feature>
<comment type="caution">
    <text evidence="5">The sequence shown here is derived from an EMBL/GenBank/DDBJ whole genome shotgun (WGS) entry which is preliminary data.</text>
</comment>
<evidence type="ECO:0000256" key="1">
    <source>
        <dbReference type="ARBA" id="ARBA00022741"/>
    </source>
</evidence>
<sequence length="879" mass="88111">MCLLWTAAQASDASSHVQTHRRTFTLVHCAPQGPKPTVTNKKIPVADIWSVGCTIAEMAIGTPLLPGDSSVDQIFQVWRTFGGLPQRSASTGAGVAAKSSAAAAPPRTPMQRSSLRARLSTLLEEPLLELLEAALRTDPHERATAEDLIRMPYFDEIPELVAGTELESLYDWSTGAGAAAPPAAAAARAVSLQASELDLPASKPTQAEVVADSLLPPPSAPAPSATADWQAYALAAAAAAAAARRKDDAALAVRPAAVVSPVLRMQAAVEALTVPEPGGGGGGGAATAIGQLGGEDTGDTFPGGSRCTVRMEEQQQQAGGGSVGKEHDQDYEWGFRGGEGRESGELGQSALALLQGSNGADPRVGNSKAPTGAMHRVSSLPVLDKVGAENPRNDLRRTTSMGLAARRQLAGGGGGGRQMRARTAGRAGAALSLCNFLAQGQVPSGLSNWCESHWELATASESDAAPMQEAATGSVTQGRPWATSSNTTATIPEDEPLVEPQTQQQRLSQLGGPSPDAAELPVKCLLPSLSPATAATAAATAAAATATAAAAAAAAAAEVRALCGRRQRQLPSACEATAPSAPADAFLGRGGTTRSDRGPAVLDGGGGGAASAAMAAAVSRGDDVVASAAAADVVLSGTGLTMPLAPKECDVVGGDAGGGGGDGGAGDGRDMTPICVRSSLVNSAPDVLSPDAGLGVDGGEHRAPVHKVLSVVGREAGGPTCAADVDGGGGGGCGSLRLPPAEAEAVAEIEASSASPARRDGGRWAGGSETADSAAAAPAVNSASRSDDPRPCKPSVYDDSTATYDVTTGDGPLDAVDTCISIFTAGIVSQSHGVCANKAPEEAGGAGQRGKAGKGWQQDGGREKQRAPQRECERAVQDP</sequence>
<feature type="region of interest" description="Disordered" evidence="3">
    <location>
        <begin position="462"/>
        <end position="516"/>
    </location>
</feature>
<dbReference type="AlphaFoldDB" id="A0A9W6BGD4"/>
<name>A0A9W6BGD4_9CHLO</name>
<dbReference type="InterPro" id="IPR011009">
    <property type="entry name" value="Kinase-like_dom_sf"/>
</dbReference>
<dbReference type="PANTHER" id="PTHR24055">
    <property type="entry name" value="MITOGEN-ACTIVATED PROTEIN KINASE"/>
    <property type="match status" value="1"/>
</dbReference>
<dbReference type="SUPFAM" id="SSF56112">
    <property type="entry name" value="Protein kinase-like (PK-like)"/>
    <property type="match status" value="1"/>
</dbReference>
<feature type="compositionally biased region" description="Polar residues" evidence="3">
    <location>
        <begin position="471"/>
        <end position="490"/>
    </location>
</feature>
<evidence type="ECO:0000256" key="3">
    <source>
        <dbReference type="SAM" id="MobiDB-lite"/>
    </source>
</evidence>
<feature type="domain" description="Protein kinase" evidence="4">
    <location>
        <begin position="1"/>
        <end position="154"/>
    </location>
</feature>
<feature type="region of interest" description="Disordered" evidence="3">
    <location>
        <begin position="584"/>
        <end position="606"/>
    </location>
</feature>
<organism evidence="5 6">
    <name type="scientific">Pleodorina starrii</name>
    <dbReference type="NCBI Taxonomy" id="330485"/>
    <lineage>
        <taxon>Eukaryota</taxon>
        <taxon>Viridiplantae</taxon>
        <taxon>Chlorophyta</taxon>
        <taxon>core chlorophytes</taxon>
        <taxon>Chlorophyceae</taxon>
        <taxon>CS clade</taxon>
        <taxon>Chlamydomonadales</taxon>
        <taxon>Volvocaceae</taxon>
        <taxon>Pleodorina</taxon>
    </lineage>
</organism>
<keyword evidence="1" id="KW-0547">Nucleotide-binding</keyword>
<feature type="compositionally biased region" description="Basic and acidic residues" evidence="3">
    <location>
        <begin position="860"/>
        <end position="879"/>
    </location>
</feature>
<dbReference type="Pfam" id="PF00069">
    <property type="entry name" value="Pkinase"/>
    <property type="match status" value="1"/>
</dbReference>
<protein>
    <recommendedName>
        <fullName evidence="4">Protein kinase domain-containing protein</fullName>
    </recommendedName>
</protein>
<evidence type="ECO:0000313" key="6">
    <source>
        <dbReference type="Proteomes" id="UP001165080"/>
    </source>
</evidence>
<feature type="compositionally biased region" description="Low complexity" evidence="3">
    <location>
        <begin position="766"/>
        <end position="784"/>
    </location>
</feature>
<dbReference type="InterPro" id="IPR050117">
    <property type="entry name" value="MAPK"/>
</dbReference>
<dbReference type="InterPro" id="IPR000719">
    <property type="entry name" value="Prot_kinase_dom"/>
</dbReference>
<feature type="region of interest" description="Disordered" evidence="3">
    <location>
        <begin position="356"/>
        <end position="376"/>
    </location>
</feature>
<dbReference type="GO" id="GO:0005524">
    <property type="term" value="F:ATP binding"/>
    <property type="evidence" value="ECO:0007669"/>
    <property type="project" value="UniProtKB-KW"/>
</dbReference>
<gene>
    <name evidence="5" type="primary">PLESTB000942</name>
    <name evidence="5" type="ORF">PLESTB_000513700</name>
</gene>
<accession>A0A9W6BGD4</accession>
<feature type="region of interest" description="Disordered" evidence="3">
    <location>
        <begin position="837"/>
        <end position="879"/>
    </location>
</feature>
<evidence type="ECO:0000256" key="2">
    <source>
        <dbReference type="ARBA" id="ARBA00022840"/>
    </source>
</evidence>
<keyword evidence="2" id="KW-0067">ATP-binding</keyword>
<proteinExistence type="predicted"/>
<dbReference type="PROSITE" id="PS50011">
    <property type="entry name" value="PROTEIN_KINASE_DOM"/>
    <property type="match status" value="1"/>
</dbReference>
<dbReference type="GO" id="GO:0004672">
    <property type="term" value="F:protein kinase activity"/>
    <property type="evidence" value="ECO:0007669"/>
    <property type="project" value="InterPro"/>
</dbReference>
<keyword evidence="6" id="KW-1185">Reference proteome</keyword>